<evidence type="ECO:0000256" key="1">
    <source>
        <dbReference type="SAM" id="SignalP"/>
    </source>
</evidence>
<name>A0A921EAR5_9BACT</name>
<feature type="signal peptide" evidence="1">
    <location>
        <begin position="1"/>
        <end position="22"/>
    </location>
</feature>
<organism evidence="2 3">
    <name type="scientific">Candidatus Amulumruptor caecigallinarius</name>
    <dbReference type="NCBI Taxonomy" id="2109911"/>
    <lineage>
        <taxon>Bacteria</taxon>
        <taxon>Pseudomonadati</taxon>
        <taxon>Bacteroidota</taxon>
        <taxon>Bacteroidia</taxon>
        <taxon>Bacteroidales</taxon>
        <taxon>Muribaculaceae</taxon>
        <taxon>Candidatus Amulumruptor</taxon>
    </lineage>
</organism>
<dbReference type="Pfam" id="PF14717">
    <property type="entry name" value="DUF4465"/>
    <property type="match status" value="1"/>
</dbReference>
<keyword evidence="1" id="KW-0732">Signal</keyword>
<dbReference type="InterPro" id="IPR027828">
    <property type="entry name" value="DUF4465"/>
</dbReference>
<comment type="caution">
    <text evidence="2">The sequence shown here is derived from an EMBL/GenBank/DDBJ whole genome shotgun (WGS) entry which is preliminary data.</text>
</comment>
<protein>
    <submittedName>
        <fullName evidence="2">DUF4465 domain-containing protein</fullName>
    </submittedName>
</protein>
<dbReference type="EMBL" id="DYXT01000051">
    <property type="protein sequence ID" value="HJE40021.1"/>
    <property type="molecule type" value="Genomic_DNA"/>
</dbReference>
<evidence type="ECO:0000313" key="3">
    <source>
        <dbReference type="Proteomes" id="UP000711407"/>
    </source>
</evidence>
<gene>
    <name evidence="2" type="ORF">K8V47_09745</name>
</gene>
<sequence>MKKHFSTLAAFSVIMLSLTSCSNDDDEPMDVPGLASVTFNTNATIQYSSDNGAWVNCYDPTMTNALTYTGLNFSHQVSEYAGEYYWSGFCPSNSTEYASHPDDYLDYQWSSITGGGLNYAGSKLPFLVANWNTGESLETIPANPSLKMMPSAGGSFRPYRISITNSSYTYYNMRDGIGYGDGSDKFTSTDDFLKVYFIGVRNGYKTGTVTASLANGTQLLSQWVSVNLQPLGEVDYIYCQMESSKANEWGMLTPAYFCVGDVIVFAQ</sequence>
<feature type="chain" id="PRO_5037272084" evidence="1">
    <location>
        <begin position="23"/>
        <end position="267"/>
    </location>
</feature>
<dbReference type="PROSITE" id="PS51257">
    <property type="entry name" value="PROKAR_LIPOPROTEIN"/>
    <property type="match status" value="1"/>
</dbReference>
<accession>A0A921EAR5</accession>
<reference evidence="2" key="2">
    <citation type="submission" date="2021-09" db="EMBL/GenBank/DDBJ databases">
        <authorList>
            <person name="Gilroy R."/>
        </authorList>
    </citation>
    <scope>NUCLEOTIDE SEQUENCE</scope>
    <source>
        <strain evidence="2">4100</strain>
    </source>
</reference>
<dbReference type="Gene3D" id="2.60.120.1350">
    <property type="entry name" value="Protein of unknown function DUF4465"/>
    <property type="match status" value="1"/>
</dbReference>
<dbReference type="Proteomes" id="UP000711407">
    <property type="component" value="Unassembled WGS sequence"/>
</dbReference>
<dbReference type="AlphaFoldDB" id="A0A921EAR5"/>
<evidence type="ECO:0000313" key="2">
    <source>
        <dbReference type="EMBL" id="HJE40021.1"/>
    </source>
</evidence>
<reference evidence="2" key="1">
    <citation type="journal article" date="2021" name="PeerJ">
        <title>Extensive microbial diversity within the chicken gut microbiome revealed by metagenomics and culture.</title>
        <authorList>
            <person name="Gilroy R."/>
            <person name="Ravi A."/>
            <person name="Getino M."/>
            <person name="Pursley I."/>
            <person name="Horton D.L."/>
            <person name="Alikhan N.F."/>
            <person name="Baker D."/>
            <person name="Gharbi K."/>
            <person name="Hall N."/>
            <person name="Watson M."/>
            <person name="Adriaenssens E.M."/>
            <person name="Foster-Nyarko E."/>
            <person name="Jarju S."/>
            <person name="Secka A."/>
            <person name="Antonio M."/>
            <person name="Oren A."/>
            <person name="Chaudhuri R.R."/>
            <person name="La Ragione R."/>
            <person name="Hildebrand F."/>
            <person name="Pallen M.J."/>
        </authorList>
    </citation>
    <scope>NUCLEOTIDE SEQUENCE</scope>
    <source>
        <strain evidence="2">4100</strain>
    </source>
</reference>
<proteinExistence type="predicted"/>